<dbReference type="AlphaFoldDB" id="A0A8R7UTW8"/>
<reference evidence="2" key="2">
    <citation type="submission" date="2018-03" db="EMBL/GenBank/DDBJ databases">
        <title>The Triticum urartu genome reveals the dynamic nature of wheat genome evolution.</title>
        <authorList>
            <person name="Ling H."/>
            <person name="Ma B."/>
            <person name="Shi X."/>
            <person name="Liu H."/>
            <person name="Dong L."/>
            <person name="Sun H."/>
            <person name="Cao Y."/>
            <person name="Gao Q."/>
            <person name="Zheng S."/>
            <person name="Li Y."/>
            <person name="Yu Y."/>
            <person name="Du H."/>
            <person name="Qi M."/>
            <person name="Li Y."/>
            <person name="Yu H."/>
            <person name="Cui Y."/>
            <person name="Wang N."/>
            <person name="Chen C."/>
            <person name="Wu H."/>
            <person name="Zhao Y."/>
            <person name="Zhang J."/>
            <person name="Li Y."/>
            <person name="Zhou W."/>
            <person name="Zhang B."/>
            <person name="Hu W."/>
            <person name="Eijk M."/>
            <person name="Tang J."/>
            <person name="Witsenboer H."/>
            <person name="Zhao S."/>
            <person name="Li Z."/>
            <person name="Zhang A."/>
            <person name="Wang D."/>
            <person name="Liang C."/>
        </authorList>
    </citation>
    <scope>NUCLEOTIDE SEQUENCE [LARGE SCALE GENOMIC DNA]</scope>
    <source>
        <strain evidence="2">cv. G1812</strain>
    </source>
</reference>
<evidence type="ECO:0000313" key="3">
    <source>
        <dbReference type="Proteomes" id="UP000015106"/>
    </source>
</evidence>
<sequence length="171" mass="18745">MWNVAASHHPRNRQHRQQRGAHCCHWDASDPCHEARSRVPHGPRPRGGGAAVDVADAGAVPLRRARDDAGPHRALAPHPGLLLLEALRRPRRPGRGPARGLRRREGLGRRAREGVAGARRGHHGRRRAAELPGHAGVDDEPCRRRRRGDRVLRRVQVGGEEDGGCAGGRRA</sequence>
<accession>A0A8R7UTW8</accession>
<feature type="region of interest" description="Disordered" evidence="1">
    <location>
        <begin position="33"/>
        <end position="53"/>
    </location>
</feature>
<feature type="compositionally biased region" description="Basic and acidic residues" evidence="1">
    <location>
        <begin position="103"/>
        <end position="113"/>
    </location>
</feature>
<reference evidence="3" key="1">
    <citation type="journal article" date="2013" name="Nature">
        <title>Draft genome of the wheat A-genome progenitor Triticum urartu.</title>
        <authorList>
            <person name="Ling H.Q."/>
            <person name="Zhao S."/>
            <person name="Liu D."/>
            <person name="Wang J."/>
            <person name="Sun H."/>
            <person name="Zhang C."/>
            <person name="Fan H."/>
            <person name="Li D."/>
            <person name="Dong L."/>
            <person name="Tao Y."/>
            <person name="Gao C."/>
            <person name="Wu H."/>
            <person name="Li Y."/>
            <person name="Cui Y."/>
            <person name="Guo X."/>
            <person name="Zheng S."/>
            <person name="Wang B."/>
            <person name="Yu K."/>
            <person name="Liang Q."/>
            <person name="Yang W."/>
            <person name="Lou X."/>
            <person name="Chen J."/>
            <person name="Feng M."/>
            <person name="Jian J."/>
            <person name="Zhang X."/>
            <person name="Luo G."/>
            <person name="Jiang Y."/>
            <person name="Liu J."/>
            <person name="Wang Z."/>
            <person name="Sha Y."/>
            <person name="Zhang B."/>
            <person name="Wu H."/>
            <person name="Tang D."/>
            <person name="Shen Q."/>
            <person name="Xue P."/>
            <person name="Zou S."/>
            <person name="Wang X."/>
            <person name="Liu X."/>
            <person name="Wang F."/>
            <person name="Yang Y."/>
            <person name="An X."/>
            <person name="Dong Z."/>
            <person name="Zhang K."/>
            <person name="Zhang X."/>
            <person name="Luo M.C."/>
            <person name="Dvorak J."/>
            <person name="Tong Y."/>
            <person name="Wang J."/>
            <person name="Yang H."/>
            <person name="Li Z."/>
            <person name="Wang D."/>
            <person name="Zhang A."/>
            <person name="Wang J."/>
        </authorList>
    </citation>
    <scope>NUCLEOTIDE SEQUENCE</scope>
    <source>
        <strain evidence="3">cv. G1812</strain>
    </source>
</reference>
<reference evidence="2" key="3">
    <citation type="submission" date="2022-06" db="UniProtKB">
        <authorList>
            <consortium name="EnsemblPlants"/>
        </authorList>
    </citation>
    <scope>IDENTIFICATION</scope>
</reference>
<dbReference type="EnsemblPlants" id="TuG1812G0600001576.01.T01">
    <property type="protein sequence ID" value="TuG1812G0600001576.01.T01.cds398499"/>
    <property type="gene ID" value="TuG1812G0600001576.01"/>
</dbReference>
<feature type="region of interest" description="Disordered" evidence="1">
    <location>
        <begin position="88"/>
        <end position="142"/>
    </location>
</feature>
<protein>
    <submittedName>
        <fullName evidence="2">Uncharacterized protein</fullName>
    </submittedName>
</protein>
<keyword evidence="3" id="KW-1185">Reference proteome</keyword>
<name>A0A8R7UTW8_TRIUA</name>
<dbReference type="Gramene" id="TuG1812G0600001576.01.T01">
    <property type="protein sequence ID" value="TuG1812G0600001576.01.T01.cds398499"/>
    <property type="gene ID" value="TuG1812G0600001576.01"/>
</dbReference>
<dbReference type="Proteomes" id="UP000015106">
    <property type="component" value="Chromosome 6"/>
</dbReference>
<evidence type="ECO:0000256" key="1">
    <source>
        <dbReference type="SAM" id="MobiDB-lite"/>
    </source>
</evidence>
<proteinExistence type="predicted"/>
<organism evidence="2 3">
    <name type="scientific">Triticum urartu</name>
    <name type="common">Red wild einkorn</name>
    <name type="synonym">Crithodium urartu</name>
    <dbReference type="NCBI Taxonomy" id="4572"/>
    <lineage>
        <taxon>Eukaryota</taxon>
        <taxon>Viridiplantae</taxon>
        <taxon>Streptophyta</taxon>
        <taxon>Embryophyta</taxon>
        <taxon>Tracheophyta</taxon>
        <taxon>Spermatophyta</taxon>
        <taxon>Magnoliopsida</taxon>
        <taxon>Liliopsida</taxon>
        <taxon>Poales</taxon>
        <taxon>Poaceae</taxon>
        <taxon>BOP clade</taxon>
        <taxon>Pooideae</taxon>
        <taxon>Triticodae</taxon>
        <taxon>Triticeae</taxon>
        <taxon>Triticinae</taxon>
        <taxon>Triticum</taxon>
    </lineage>
</organism>
<evidence type="ECO:0000313" key="2">
    <source>
        <dbReference type="EnsemblPlants" id="TuG1812G0600001576.01.T01.cds398499"/>
    </source>
</evidence>